<name>A0A392SG40_9FABA</name>
<protein>
    <recommendedName>
        <fullName evidence="3">Receptor-like protein kinase</fullName>
    </recommendedName>
</protein>
<dbReference type="AlphaFoldDB" id="A0A392SG40"/>
<evidence type="ECO:0008006" key="3">
    <source>
        <dbReference type="Google" id="ProtNLM"/>
    </source>
</evidence>
<evidence type="ECO:0000313" key="1">
    <source>
        <dbReference type="EMBL" id="MCI47858.1"/>
    </source>
</evidence>
<evidence type="ECO:0000313" key="2">
    <source>
        <dbReference type="Proteomes" id="UP000265520"/>
    </source>
</evidence>
<dbReference type="EMBL" id="LXQA010378067">
    <property type="protein sequence ID" value="MCI47858.1"/>
    <property type="molecule type" value="Genomic_DNA"/>
</dbReference>
<comment type="caution">
    <text evidence="1">The sequence shown here is derived from an EMBL/GenBank/DDBJ whole genome shotgun (WGS) entry which is preliminary data.</text>
</comment>
<organism evidence="1 2">
    <name type="scientific">Trifolium medium</name>
    <dbReference type="NCBI Taxonomy" id="97028"/>
    <lineage>
        <taxon>Eukaryota</taxon>
        <taxon>Viridiplantae</taxon>
        <taxon>Streptophyta</taxon>
        <taxon>Embryophyta</taxon>
        <taxon>Tracheophyta</taxon>
        <taxon>Spermatophyta</taxon>
        <taxon>Magnoliopsida</taxon>
        <taxon>eudicotyledons</taxon>
        <taxon>Gunneridae</taxon>
        <taxon>Pentapetalae</taxon>
        <taxon>rosids</taxon>
        <taxon>fabids</taxon>
        <taxon>Fabales</taxon>
        <taxon>Fabaceae</taxon>
        <taxon>Papilionoideae</taxon>
        <taxon>50 kb inversion clade</taxon>
        <taxon>NPAAA clade</taxon>
        <taxon>Hologalegina</taxon>
        <taxon>IRL clade</taxon>
        <taxon>Trifolieae</taxon>
        <taxon>Trifolium</taxon>
    </lineage>
</organism>
<accession>A0A392SG40</accession>
<keyword evidence="2" id="KW-1185">Reference proteome</keyword>
<proteinExistence type="predicted"/>
<reference evidence="1 2" key="1">
    <citation type="journal article" date="2018" name="Front. Plant Sci.">
        <title>Red Clover (Trifolium pratense) and Zigzag Clover (T. medium) - A Picture of Genomic Similarities and Differences.</title>
        <authorList>
            <person name="Dluhosova J."/>
            <person name="Istvanek J."/>
            <person name="Nedelnik J."/>
            <person name="Repkova J."/>
        </authorList>
    </citation>
    <scope>NUCLEOTIDE SEQUENCE [LARGE SCALE GENOMIC DNA]</scope>
    <source>
        <strain evidence="2">cv. 10/8</strain>
        <tissue evidence="1">Leaf</tissue>
    </source>
</reference>
<sequence>MAQLAKACINRDPKRRPTMRSVVVSANSKLKVGPWDLGESMGLLVPRHEGTR</sequence>
<dbReference type="Proteomes" id="UP000265520">
    <property type="component" value="Unassembled WGS sequence"/>
</dbReference>